<feature type="domain" description="Serine aminopeptidase S33" evidence="1">
    <location>
        <begin position="20"/>
        <end position="230"/>
    </location>
</feature>
<dbReference type="EC" id="3.1.1.23" evidence="2"/>
<dbReference type="Pfam" id="PF12146">
    <property type="entry name" value="Hydrolase_4"/>
    <property type="match status" value="1"/>
</dbReference>
<dbReference type="Gene3D" id="3.40.50.1820">
    <property type="entry name" value="alpha/beta hydrolase"/>
    <property type="match status" value="1"/>
</dbReference>
<dbReference type="OrthoDB" id="9806902at2"/>
<name>A0A0C7P2Q9_DEFTU</name>
<accession>A0A0C7P2Q9</accession>
<evidence type="ECO:0000313" key="3">
    <source>
        <dbReference type="Proteomes" id="UP000032809"/>
    </source>
</evidence>
<sequence length="250" mass="29144">MRIFYRYFISNKPSKNEQPKLYIVHGLGEYSGRYEKFIKIFNELGFDVFIFDLPGHGYSYGKKGDIGNFYEIYYFLENYIQEDYFLFGHSLGGLLAARFVEITENKPKKLVLSSPALGDISQMKWLLNMLSVFPKLTFSNRIDPFDLSTNRKVCEEYKRDPLVHDKITVESAIGMFAQAELALKDIDKIDVQTLLLYGTDDKVVNISEYEKIQNPNINIISFNKGKHELFECVYNKNKFLETILNFYLSS</sequence>
<dbReference type="RefSeq" id="WP_045087706.1">
    <property type="nucleotide sequence ID" value="NZ_LN824141.1"/>
</dbReference>
<dbReference type="Proteomes" id="UP000032809">
    <property type="component" value="Chromosome I"/>
</dbReference>
<dbReference type="AlphaFoldDB" id="A0A0C7P2Q9"/>
<evidence type="ECO:0000259" key="1">
    <source>
        <dbReference type="Pfam" id="PF12146"/>
    </source>
</evidence>
<dbReference type="SUPFAM" id="SSF53474">
    <property type="entry name" value="alpha/beta-Hydrolases"/>
    <property type="match status" value="1"/>
</dbReference>
<protein>
    <submittedName>
        <fullName evidence="2">Monoacylglycerol lipase</fullName>
        <ecNumber evidence="2">3.1.1.23</ecNumber>
    </submittedName>
</protein>
<organism evidence="2 3">
    <name type="scientific">Defluviitoga tunisiensis</name>
    <dbReference type="NCBI Taxonomy" id="1006576"/>
    <lineage>
        <taxon>Bacteria</taxon>
        <taxon>Thermotogati</taxon>
        <taxon>Thermotogota</taxon>
        <taxon>Thermotogae</taxon>
        <taxon>Petrotogales</taxon>
        <taxon>Petrotogaceae</taxon>
        <taxon>Defluviitoga</taxon>
    </lineage>
</organism>
<dbReference type="KEGG" id="dtn:DTL3_0905"/>
<dbReference type="GO" id="GO:0047372">
    <property type="term" value="F:monoacylglycerol lipase activity"/>
    <property type="evidence" value="ECO:0007669"/>
    <property type="project" value="UniProtKB-EC"/>
</dbReference>
<dbReference type="PANTHER" id="PTHR11614">
    <property type="entry name" value="PHOSPHOLIPASE-RELATED"/>
    <property type="match status" value="1"/>
</dbReference>
<evidence type="ECO:0000313" key="2">
    <source>
        <dbReference type="EMBL" id="CEP78209.1"/>
    </source>
</evidence>
<dbReference type="PRINTS" id="PR00111">
    <property type="entry name" value="ABHYDROLASE"/>
</dbReference>
<dbReference type="InterPro" id="IPR051044">
    <property type="entry name" value="MAG_DAG_Lipase"/>
</dbReference>
<dbReference type="STRING" id="1006576.DTL3_0905"/>
<reference evidence="3" key="1">
    <citation type="submission" date="2014-11" db="EMBL/GenBank/DDBJ databases">
        <authorList>
            <person name="Wibberg D."/>
        </authorList>
    </citation>
    <scope>NUCLEOTIDE SEQUENCE [LARGE SCALE GENOMIC DNA]</scope>
    <source>
        <strain evidence="3">L3</strain>
    </source>
</reference>
<dbReference type="EMBL" id="LN824141">
    <property type="protein sequence ID" value="CEP78209.1"/>
    <property type="molecule type" value="Genomic_DNA"/>
</dbReference>
<gene>
    <name evidence="2" type="primary">mglL</name>
    <name evidence="2" type="ORF">DTL3_0905</name>
</gene>
<dbReference type="InterPro" id="IPR022742">
    <property type="entry name" value="Hydrolase_4"/>
</dbReference>
<dbReference type="InterPro" id="IPR000073">
    <property type="entry name" value="AB_hydrolase_1"/>
</dbReference>
<proteinExistence type="predicted"/>
<dbReference type="HOGENOM" id="CLU_026209_7_2_0"/>
<keyword evidence="2" id="KW-0378">Hydrolase</keyword>
<dbReference type="InterPro" id="IPR029058">
    <property type="entry name" value="AB_hydrolase_fold"/>
</dbReference>
<keyword evidence="3" id="KW-1185">Reference proteome</keyword>